<organism evidence="15 16">
    <name type="scientific">Ophiocordyceps sinensis</name>
    <dbReference type="NCBI Taxonomy" id="72228"/>
    <lineage>
        <taxon>Eukaryota</taxon>
        <taxon>Fungi</taxon>
        <taxon>Dikarya</taxon>
        <taxon>Ascomycota</taxon>
        <taxon>Pezizomycotina</taxon>
        <taxon>Sordariomycetes</taxon>
        <taxon>Hypocreomycetidae</taxon>
        <taxon>Hypocreales</taxon>
        <taxon>Ophiocordycipitaceae</taxon>
        <taxon>Ophiocordyceps</taxon>
    </lineage>
</organism>
<comment type="caution">
    <text evidence="15">The sequence shown here is derived from an EMBL/GenBank/DDBJ whole genome shotgun (WGS) entry which is preliminary data.</text>
</comment>
<comment type="catalytic activity">
    <reaction evidence="10 12">
        <text>O-phospho-L-threonyl-[protein] + H2O = L-threonyl-[protein] + phosphate</text>
        <dbReference type="Rhea" id="RHEA:47004"/>
        <dbReference type="Rhea" id="RHEA-COMP:11060"/>
        <dbReference type="Rhea" id="RHEA-COMP:11605"/>
        <dbReference type="ChEBI" id="CHEBI:15377"/>
        <dbReference type="ChEBI" id="CHEBI:30013"/>
        <dbReference type="ChEBI" id="CHEBI:43474"/>
        <dbReference type="ChEBI" id="CHEBI:61977"/>
        <dbReference type="EC" id="3.1.3.16"/>
    </reaction>
</comment>
<feature type="compositionally biased region" description="Basic and acidic residues" evidence="13">
    <location>
        <begin position="206"/>
        <end position="218"/>
    </location>
</feature>
<keyword evidence="3 12" id="KW-0479">Metal-binding</keyword>
<evidence type="ECO:0000256" key="9">
    <source>
        <dbReference type="ARBA" id="ARBA00047761"/>
    </source>
</evidence>
<keyword evidence="7 12" id="KW-0904">Protein phosphatase</keyword>
<dbReference type="PROSITE" id="PS51479">
    <property type="entry name" value="ZF_RTR1"/>
    <property type="match status" value="1"/>
</dbReference>
<feature type="compositionally biased region" description="Pro residues" evidence="13">
    <location>
        <begin position="222"/>
        <end position="231"/>
    </location>
</feature>
<dbReference type="GO" id="GO:0005737">
    <property type="term" value="C:cytoplasm"/>
    <property type="evidence" value="ECO:0007669"/>
    <property type="project" value="TreeGrafter"/>
</dbReference>
<evidence type="ECO:0000256" key="11">
    <source>
        <dbReference type="PROSITE-ProRule" id="PRU00812"/>
    </source>
</evidence>
<keyword evidence="5 12" id="KW-0378">Hydrolase</keyword>
<dbReference type="InterPro" id="IPR038534">
    <property type="entry name" value="Rtr1/RPAP2_sf"/>
</dbReference>
<dbReference type="GO" id="GO:0008270">
    <property type="term" value="F:zinc ion binding"/>
    <property type="evidence" value="ECO:0007669"/>
    <property type="project" value="UniProtKB-KW"/>
</dbReference>
<evidence type="ECO:0000256" key="3">
    <source>
        <dbReference type="ARBA" id="ARBA00022723"/>
    </source>
</evidence>
<evidence type="ECO:0000256" key="7">
    <source>
        <dbReference type="ARBA" id="ARBA00022912"/>
    </source>
</evidence>
<dbReference type="GO" id="GO:0008420">
    <property type="term" value="F:RNA polymerase II CTD heptapeptide repeat phosphatase activity"/>
    <property type="evidence" value="ECO:0007669"/>
    <property type="project" value="UniProtKB-UniRule"/>
</dbReference>
<accession>A0A8H4V9B1</accession>
<dbReference type="PANTHER" id="PTHR14732">
    <property type="entry name" value="RNA POLYMERASE II SUBUNIT B1 CTD PHOSPHATASE RPAP2-RELATED"/>
    <property type="match status" value="1"/>
</dbReference>
<comment type="catalytic activity">
    <reaction evidence="9 12">
        <text>O-phospho-L-seryl-[protein] + H2O = L-seryl-[protein] + phosphate</text>
        <dbReference type="Rhea" id="RHEA:20629"/>
        <dbReference type="Rhea" id="RHEA-COMP:9863"/>
        <dbReference type="Rhea" id="RHEA-COMP:11604"/>
        <dbReference type="ChEBI" id="CHEBI:15377"/>
        <dbReference type="ChEBI" id="CHEBI:29999"/>
        <dbReference type="ChEBI" id="CHEBI:43474"/>
        <dbReference type="ChEBI" id="CHEBI:83421"/>
        <dbReference type="EC" id="3.1.3.16"/>
    </reaction>
</comment>
<dbReference type="AlphaFoldDB" id="A0A8H4V9B1"/>
<evidence type="ECO:0000256" key="4">
    <source>
        <dbReference type="ARBA" id="ARBA00022771"/>
    </source>
</evidence>
<evidence type="ECO:0000256" key="2">
    <source>
        <dbReference type="ARBA" id="ARBA00005676"/>
    </source>
</evidence>
<keyword evidence="8 12" id="KW-0539">Nucleus</keyword>
<dbReference type="Gene3D" id="1.25.40.820">
    <property type="match status" value="1"/>
</dbReference>
<dbReference type="InterPro" id="IPR007308">
    <property type="entry name" value="Rtr1/RPAP2_dom"/>
</dbReference>
<feature type="domain" description="RTR1-type" evidence="14">
    <location>
        <begin position="66"/>
        <end position="149"/>
    </location>
</feature>
<comment type="function">
    <text evidence="12">Putative RNA polymerase II subunit B1 C-terminal domain (CTD) phosphatase involved in RNA polymerase II transcription regulation.</text>
</comment>
<keyword evidence="6 12" id="KW-0862">Zinc</keyword>
<evidence type="ECO:0000256" key="1">
    <source>
        <dbReference type="ARBA" id="ARBA00004123"/>
    </source>
</evidence>
<reference evidence="15 16" key="1">
    <citation type="journal article" date="2020" name="Genome Biol. Evol.">
        <title>A new high-quality draft genome assembly of the Chinese cordyceps Ophiocordyceps sinensis.</title>
        <authorList>
            <person name="Shu R."/>
            <person name="Zhang J."/>
            <person name="Meng Q."/>
            <person name="Zhang H."/>
            <person name="Zhou G."/>
            <person name="Li M."/>
            <person name="Wu P."/>
            <person name="Zhao Y."/>
            <person name="Chen C."/>
            <person name="Qin Q."/>
        </authorList>
    </citation>
    <scope>NUCLEOTIDE SEQUENCE [LARGE SCALE GENOMIC DNA]</scope>
    <source>
        <strain evidence="15 16">IOZ07</strain>
    </source>
</reference>
<evidence type="ECO:0000256" key="13">
    <source>
        <dbReference type="SAM" id="MobiDB-lite"/>
    </source>
</evidence>
<evidence type="ECO:0000256" key="5">
    <source>
        <dbReference type="ARBA" id="ARBA00022801"/>
    </source>
</evidence>
<keyword evidence="16" id="KW-1185">Reference proteome</keyword>
<evidence type="ECO:0000256" key="10">
    <source>
        <dbReference type="ARBA" id="ARBA00048336"/>
    </source>
</evidence>
<protein>
    <recommendedName>
        <fullName evidence="12">RNA polymerase II subunit B1 CTD phosphatase RPAP2 homolog</fullName>
        <ecNumber evidence="12">3.1.3.16</ecNumber>
    </recommendedName>
</protein>
<comment type="similarity">
    <text evidence="2 11 12">Belongs to the RPAP2 family.</text>
</comment>
<dbReference type="Pfam" id="PF04181">
    <property type="entry name" value="RPAP2_Rtr1"/>
    <property type="match status" value="1"/>
</dbReference>
<dbReference type="Proteomes" id="UP000557566">
    <property type="component" value="Unassembled WGS sequence"/>
</dbReference>
<evidence type="ECO:0000313" key="16">
    <source>
        <dbReference type="Proteomes" id="UP000557566"/>
    </source>
</evidence>
<sequence>MFPTGQKPASPSADAKRVALEHAKLLQQRKDLEAQILDSLVLLSEYPLVGSPAHSPAPSDAAGFKAHVRLFQPSDYGDLIEERNVNGLCGYVLCPRPRRHTGSGGEWKITSRGDIVKRRDLEMWCSDLCARRALFVKVQLIETAAWERAGIPDIQIDLLDEGGADETDTNRVARKLGGVQLEDQRRAARDAAALALDRGQRSAVTDPDKVKVVIKDKATQAPPSPAAPTPTQPDAHLLVEGHQSQLPLRPRRRD</sequence>
<feature type="region of interest" description="Disordered" evidence="13">
    <location>
        <begin position="198"/>
        <end position="254"/>
    </location>
</feature>
<evidence type="ECO:0000313" key="15">
    <source>
        <dbReference type="EMBL" id="KAF4512777.1"/>
    </source>
</evidence>
<evidence type="ECO:0000256" key="12">
    <source>
        <dbReference type="RuleBase" id="RU367080"/>
    </source>
</evidence>
<dbReference type="GO" id="GO:0043175">
    <property type="term" value="F:RNA polymerase core enzyme binding"/>
    <property type="evidence" value="ECO:0007669"/>
    <property type="project" value="UniProtKB-UniRule"/>
</dbReference>
<gene>
    <name evidence="15" type="ORF">G6O67_000117</name>
</gene>
<dbReference type="GO" id="GO:0005634">
    <property type="term" value="C:nucleus"/>
    <property type="evidence" value="ECO:0007669"/>
    <property type="project" value="UniProtKB-SubCell"/>
</dbReference>
<dbReference type="InterPro" id="IPR039693">
    <property type="entry name" value="Rtr1/RPAP2"/>
</dbReference>
<name>A0A8H4V9B1_9HYPO</name>
<proteinExistence type="inferred from homology"/>
<dbReference type="OrthoDB" id="2590500at2759"/>
<dbReference type="EMBL" id="JAAVMX010000001">
    <property type="protein sequence ID" value="KAF4512777.1"/>
    <property type="molecule type" value="Genomic_DNA"/>
</dbReference>
<dbReference type="EC" id="3.1.3.16" evidence="12"/>
<evidence type="ECO:0000259" key="14">
    <source>
        <dbReference type="PROSITE" id="PS51479"/>
    </source>
</evidence>
<comment type="subcellular location">
    <subcellularLocation>
        <location evidence="1 12">Nucleus</location>
    </subcellularLocation>
</comment>
<keyword evidence="4 12" id="KW-0863">Zinc-finger</keyword>
<evidence type="ECO:0000256" key="8">
    <source>
        <dbReference type="ARBA" id="ARBA00023242"/>
    </source>
</evidence>
<dbReference type="PANTHER" id="PTHR14732:SF0">
    <property type="entry name" value="RNA POLYMERASE II SUBUNIT B1 CTD PHOSPHATASE RPAP2-RELATED"/>
    <property type="match status" value="1"/>
</dbReference>
<evidence type="ECO:0000256" key="6">
    <source>
        <dbReference type="ARBA" id="ARBA00022833"/>
    </source>
</evidence>